<evidence type="ECO:0000256" key="8">
    <source>
        <dbReference type="ARBA" id="ARBA00023014"/>
    </source>
</evidence>
<dbReference type="GO" id="GO:0004333">
    <property type="term" value="F:fumarate hydratase activity"/>
    <property type="evidence" value="ECO:0007669"/>
    <property type="project" value="UniProtKB-UniRule"/>
</dbReference>
<evidence type="ECO:0000256" key="5">
    <source>
        <dbReference type="ARBA" id="ARBA00022485"/>
    </source>
</evidence>
<gene>
    <name evidence="13" type="ORF">Cenrod_0338</name>
</gene>
<evidence type="ECO:0000256" key="6">
    <source>
        <dbReference type="ARBA" id="ARBA00022723"/>
    </source>
</evidence>
<dbReference type="AlphaFoldDB" id="U5N542"/>
<dbReference type="EC" id="4.2.1.2" evidence="10"/>
<dbReference type="SUPFAM" id="SSF117457">
    <property type="entry name" value="FumA C-terminal domain-like"/>
    <property type="match status" value="1"/>
</dbReference>
<dbReference type="GO" id="GO:0051539">
    <property type="term" value="F:4 iron, 4 sulfur cluster binding"/>
    <property type="evidence" value="ECO:0007669"/>
    <property type="project" value="UniProtKB-UniRule"/>
</dbReference>
<sequence>MTTTIRQDDLIESVAAALQFISYYHPADFIEHLTRAWERERSPAAKDAIAQILSNSKMCATSHRPICQDTGIVNVFLQVGMDVRWEGFSGSIEDAINEGVRKAYLHPENTLRASVVADPQFLRKNTKDNTPAVVHCRLVPGNTVEVTVAAKGGGSENKSKLAMLNPGDSVVDWVLKMLPMMGAGWCPPGILGIGIGGTAEKAVLMAKESLMDAVNMYELQERAATGAVLLPEEALRLELYEKINALGIGAQGLGGLTTVLDVKLKMFPTHAASKPVAMIPNCAATRHAHFTLRGDGPVYLTPPSLDSWPQVDWAPNDACRRVSLDTLTREEVASWKPGETLLLHGKMLTGRDAAHKRIQDMLARGEPLPVDFRNRAIYYVGPVDPVDNEAVGPAGPTTATRMDGFTEMMLSQTGLLVMIGKAERGPIAIESIRKHGCAYLMAVGGAAYLVSKAIRAAKVLAFADLGMEAIYEFEVQDMPVTVAVDSQGTSVHTTGPIEWQRRITLGVTDASIACPDLTRQRDC</sequence>
<reference evidence="13 14" key="1">
    <citation type="journal article" date="2013" name="Genome Biol.">
        <title>Genomic analysis reveals key aspects of prokaryotic symbiosis in the phototrophic consortium "Chlorochromatium aggregatum".</title>
        <authorList>
            <person name="Liu Z."/>
            <person name="Muller J."/>
            <person name="Li T."/>
            <person name="Alvey R.M."/>
            <person name="Vogl K."/>
            <person name="Frigaard N.U."/>
            <person name="Rockwell N.C."/>
            <person name="Boyd E.S."/>
            <person name="Tomsho L.P."/>
            <person name="Schuster S.C."/>
            <person name="Henke P."/>
            <person name="Rohde M."/>
            <person name="Overmann J."/>
            <person name="Bryant D.A."/>
        </authorList>
    </citation>
    <scope>NUCLEOTIDE SEQUENCE [LARGE SCALE GENOMIC DNA]</scope>
    <source>
        <strain evidence="13">CR</strain>
    </source>
</reference>
<keyword evidence="5 10" id="KW-0004">4Fe-4S</keyword>
<dbReference type="InterPro" id="IPR011167">
    <property type="entry name" value="Fe_dep_fumarate_hydratase"/>
</dbReference>
<dbReference type="InterPro" id="IPR004646">
    <property type="entry name" value="Fe-S_hydro-lyase_TtdA-typ_cat"/>
</dbReference>
<dbReference type="Pfam" id="PF05683">
    <property type="entry name" value="Fumerase_C"/>
    <property type="match status" value="1"/>
</dbReference>
<protein>
    <recommendedName>
        <fullName evidence="10">Fumarate hydratase class I</fullName>
        <ecNumber evidence="10">4.2.1.2</ecNumber>
    </recommendedName>
</protein>
<dbReference type="GO" id="GO:0046872">
    <property type="term" value="F:metal ion binding"/>
    <property type="evidence" value="ECO:0007669"/>
    <property type="project" value="UniProtKB-UniRule"/>
</dbReference>
<proteinExistence type="inferred from homology"/>
<feature type="domain" description="Fe-S hydro-lyase tartrate dehydratase alpha-type catalytic" evidence="11">
    <location>
        <begin position="12"/>
        <end position="290"/>
    </location>
</feature>
<evidence type="ECO:0000256" key="3">
    <source>
        <dbReference type="ARBA" id="ARBA00008876"/>
    </source>
</evidence>
<dbReference type="PATRIC" id="fig|946483.4.peg.341"/>
<dbReference type="PANTHER" id="PTHR43351">
    <property type="entry name" value="L(+)-TARTRATE DEHYDRATASE SUBUNIT BETA"/>
    <property type="match status" value="1"/>
</dbReference>
<dbReference type="RefSeq" id="WP_022771283.1">
    <property type="nucleotide sequence ID" value="NC_022576.1"/>
</dbReference>
<feature type="domain" description="Fe-S hydro-lyase tartrate dehydratase beta-type catalytic" evidence="12">
    <location>
        <begin position="294"/>
        <end position="494"/>
    </location>
</feature>
<keyword evidence="14" id="KW-1185">Reference proteome</keyword>
<keyword evidence="8 10" id="KW-0411">Iron-sulfur</keyword>
<evidence type="ECO:0000256" key="10">
    <source>
        <dbReference type="PIRNR" id="PIRNR001394"/>
    </source>
</evidence>
<evidence type="ECO:0000256" key="2">
    <source>
        <dbReference type="ARBA" id="ARBA00001966"/>
    </source>
</evidence>
<comment type="subunit">
    <text evidence="4 10">Homodimer.</text>
</comment>
<dbReference type="PIRSF" id="PIRSF001394">
    <property type="entry name" value="Fe_dep_fumar_hy"/>
    <property type="match status" value="1"/>
</dbReference>
<evidence type="ECO:0000256" key="1">
    <source>
        <dbReference type="ARBA" id="ARBA00000929"/>
    </source>
</evidence>
<dbReference type="InterPro" id="IPR004647">
    <property type="entry name" value="Fe-S_hydro-lyase_TtdB-typ_cat"/>
</dbReference>
<dbReference type="Gene3D" id="3.20.130.10">
    <property type="entry name" value="Fe-S hydro-lyase, tartrate dehydratase beta-type, catalytic domain"/>
    <property type="match status" value="1"/>
</dbReference>
<dbReference type="eggNOG" id="COG1951">
    <property type="taxonomic scope" value="Bacteria"/>
</dbReference>
<organism evidence="13 14">
    <name type="scientific">Candidatus Symbiobacter mobilis CR</name>
    <dbReference type="NCBI Taxonomy" id="946483"/>
    <lineage>
        <taxon>Bacteria</taxon>
        <taxon>Pseudomonadati</taxon>
        <taxon>Pseudomonadota</taxon>
        <taxon>Betaproteobacteria</taxon>
        <taxon>Burkholderiales</taxon>
        <taxon>Comamonadaceae</taxon>
    </lineage>
</organism>
<evidence type="ECO:0000259" key="12">
    <source>
        <dbReference type="Pfam" id="PF05683"/>
    </source>
</evidence>
<evidence type="ECO:0000259" key="11">
    <source>
        <dbReference type="Pfam" id="PF05681"/>
    </source>
</evidence>
<dbReference type="InterPro" id="IPR036660">
    <property type="entry name" value="Fe-S_hydroAse_TtdB_cat_sf"/>
</dbReference>
<dbReference type="NCBIfam" id="TIGR00722">
    <property type="entry name" value="ttdA_fumA_fumB"/>
    <property type="match status" value="1"/>
</dbReference>
<evidence type="ECO:0000256" key="7">
    <source>
        <dbReference type="ARBA" id="ARBA00023004"/>
    </source>
</evidence>
<dbReference type="eggNOG" id="COG1838">
    <property type="taxonomic scope" value="Bacteria"/>
</dbReference>
<dbReference type="OrthoDB" id="9798978at2"/>
<keyword evidence="7 10" id="KW-0408">Iron</keyword>
<comment type="function">
    <text evidence="10">Catalyzes the reversible hydration of fumarate to (S)-malate.</text>
</comment>
<evidence type="ECO:0000256" key="9">
    <source>
        <dbReference type="ARBA" id="ARBA00023239"/>
    </source>
</evidence>
<comment type="cofactor">
    <cofactor evidence="2 10">
        <name>[4Fe-4S] cluster</name>
        <dbReference type="ChEBI" id="CHEBI:49883"/>
    </cofactor>
</comment>
<accession>U5N542</accession>
<dbReference type="STRING" id="946483.Cenrod_0338"/>
<keyword evidence="9 10" id="KW-0456">Lyase</keyword>
<dbReference type="NCBIfam" id="TIGR00723">
    <property type="entry name" value="ttdB_fumA_fumB"/>
    <property type="match status" value="1"/>
</dbReference>
<evidence type="ECO:0000256" key="4">
    <source>
        <dbReference type="ARBA" id="ARBA00011738"/>
    </source>
</evidence>
<comment type="similarity">
    <text evidence="3 10">Belongs to the class-I fumarase family.</text>
</comment>
<dbReference type="PANTHER" id="PTHR43351:SF2">
    <property type="entry name" value="L(+)-TARTRATE DEHYDRATASE SUBUNIT BETA-RELATED"/>
    <property type="match status" value="1"/>
</dbReference>
<dbReference type="GO" id="GO:0006091">
    <property type="term" value="P:generation of precursor metabolites and energy"/>
    <property type="evidence" value="ECO:0007669"/>
    <property type="project" value="InterPro"/>
</dbReference>
<dbReference type="Pfam" id="PF05681">
    <property type="entry name" value="Fumerase"/>
    <property type="match status" value="1"/>
</dbReference>
<evidence type="ECO:0000313" key="14">
    <source>
        <dbReference type="Proteomes" id="UP000017184"/>
    </source>
</evidence>
<name>U5N542_9BURK</name>
<dbReference type="KEGG" id="cbx:Cenrod_0338"/>
<evidence type="ECO:0000313" key="13">
    <source>
        <dbReference type="EMBL" id="AGX86462.1"/>
    </source>
</evidence>
<dbReference type="HOGENOM" id="CLU_041245_2_0_4"/>
<keyword evidence="6 10" id="KW-0479">Metal-binding</keyword>
<dbReference type="Proteomes" id="UP000017184">
    <property type="component" value="Chromosome"/>
</dbReference>
<dbReference type="EMBL" id="CP004885">
    <property type="protein sequence ID" value="AGX86462.1"/>
    <property type="molecule type" value="Genomic_DNA"/>
</dbReference>
<comment type="catalytic activity">
    <reaction evidence="1 10">
        <text>(S)-malate = fumarate + H2O</text>
        <dbReference type="Rhea" id="RHEA:12460"/>
        <dbReference type="ChEBI" id="CHEBI:15377"/>
        <dbReference type="ChEBI" id="CHEBI:15589"/>
        <dbReference type="ChEBI" id="CHEBI:29806"/>
        <dbReference type="EC" id="4.2.1.2"/>
    </reaction>
</comment>